<dbReference type="InterPro" id="IPR055357">
    <property type="entry name" value="LRR_At1g61320_AtMIF1"/>
</dbReference>
<evidence type="ECO:0000256" key="1">
    <source>
        <dbReference type="SAM" id="SignalP"/>
    </source>
</evidence>
<keyword evidence="4" id="KW-1185">Reference proteome</keyword>
<evidence type="ECO:0000313" key="4">
    <source>
        <dbReference type="Proteomes" id="UP000095767"/>
    </source>
</evidence>
<feature type="non-terminal residue" evidence="3">
    <location>
        <position position="291"/>
    </location>
</feature>
<sequence length="291" mass="31850">MRKCISKMHCIIFCAVCTLHNHLLYLKVAYCGITKIEIHSVNLKTFVYKGLQLPIDLSQAKELETVNIFLYNITFEYALTVLPSALPNVQNLTMQALLLLKVCSSNALYVRSHGLILNSYLRCNDLCSHYPVSRHPTTTLARGEPRAIAAVAMLARLRAVSAVAHGTETDMRVRRLRYEDPAAADCVIVYSYDLPGPGVAGGLLRLGYGVERVGGALRRIKDARENLGEDESIPLGDKVIVAVDVVVGITNIVVGACDFVVGACDFTQFGQYSLFGLFSEGCSSHRRAGDP</sequence>
<dbReference type="InterPro" id="IPR053772">
    <property type="entry name" value="At1g61320/At1g61330-like"/>
</dbReference>
<dbReference type="Pfam" id="PF23622">
    <property type="entry name" value="LRR_At1g61320_AtMIF1"/>
    <property type="match status" value="1"/>
</dbReference>
<name>A0A1E5WIM9_9POAL</name>
<protein>
    <recommendedName>
        <fullName evidence="2">At1g61320/AtMIF1 LRR domain-containing protein</fullName>
    </recommendedName>
</protein>
<dbReference type="AlphaFoldDB" id="A0A1E5WIM9"/>
<comment type="caution">
    <text evidence="3">The sequence shown here is derived from an EMBL/GenBank/DDBJ whole genome shotgun (WGS) entry which is preliminary data.</text>
</comment>
<dbReference type="Proteomes" id="UP000095767">
    <property type="component" value="Unassembled WGS sequence"/>
</dbReference>
<evidence type="ECO:0000259" key="2">
    <source>
        <dbReference type="Pfam" id="PF23622"/>
    </source>
</evidence>
<dbReference type="PANTHER" id="PTHR34145">
    <property type="entry name" value="OS02G0105600 PROTEIN"/>
    <property type="match status" value="1"/>
</dbReference>
<keyword evidence="1" id="KW-0732">Signal</keyword>
<dbReference type="EMBL" id="LWDX02006426">
    <property type="protein sequence ID" value="OEL37194.1"/>
    <property type="molecule type" value="Genomic_DNA"/>
</dbReference>
<feature type="signal peptide" evidence="1">
    <location>
        <begin position="1"/>
        <end position="18"/>
    </location>
</feature>
<evidence type="ECO:0000313" key="3">
    <source>
        <dbReference type="EMBL" id="OEL37194.1"/>
    </source>
</evidence>
<dbReference type="PANTHER" id="PTHR34145:SF57">
    <property type="entry name" value="F-BOX DOMAIN-CONTAINING PROTEIN"/>
    <property type="match status" value="1"/>
</dbReference>
<proteinExistence type="predicted"/>
<gene>
    <name evidence="3" type="ORF">BAE44_0001788</name>
</gene>
<dbReference type="STRING" id="888268.A0A1E5WIM9"/>
<accession>A0A1E5WIM9</accession>
<feature type="chain" id="PRO_5009189286" description="At1g61320/AtMIF1 LRR domain-containing protein" evidence="1">
    <location>
        <begin position="19"/>
        <end position="291"/>
    </location>
</feature>
<feature type="domain" description="At1g61320/AtMIF1 LRR" evidence="2">
    <location>
        <begin position="11"/>
        <end position="95"/>
    </location>
</feature>
<reference evidence="3 4" key="1">
    <citation type="submission" date="2016-09" db="EMBL/GenBank/DDBJ databases">
        <title>The draft genome of Dichanthelium oligosanthes: A C3 panicoid grass species.</title>
        <authorList>
            <person name="Studer A.J."/>
            <person name="Schnable J.C."/>
            <person name="Brutnell T.P."/>
        </authorList>
    </citation>
    <scope>NUCLEOTIDE SEQUENCE [LARGE SCALE GENOMIC DNA]</scope>
    <source>
        <strain evidence="4">cv. Kellogg 1175</strain>
        <tissue evidence="3">Leaf</tissue>
    </source>
</reference>
<organism evidence="3 4">
    <name type="scientific">Dichanthelium oligosanthes</name>
    <dbReference type="NCBI Taxonomy" id="888268"/>
    <lineage>
        <taxon>Eukaryota</taxon>
        <taxon>Viridiplantae</taxon>
        <taxon>Streptophyta</taxon>
        <taxon>Embryophyta</taxon>
        <taxon>Tracheophyta</taxon>
        <taxon>Spermatophyta</taxon>
        <taxon>Magnoliopsida</taxon>
        <taxon>Liliopsida</taxon>
        <taxon>Poales</taxon>
        <taxon>Poaceae</taxon>
        <taxon>PACMAD clade</taxon>
        <taxon>Panicoideae</taxon>
        <taxon>Panicodae</taxon>
        <taxon>Paniceae</taxon>
        <taxon>Dichantheliinae</taxon>
        <taxon>Dichanthelium</taxon>
    </lineage>
</organism>
<dbReference type="OrthoDB" id="594804at2759"/>